<dbReference type="InterPro" id="IPR036514">
    <property type="entry name" value="SGNH_hydro_sf"/>
</dbReference>
<gene>
    <name evidence="2" type="ORF">F3087_43255</name>
</gene>
<dbReference type="EMBL" id="VXLC01000040">
    <property type="protein sequence ID" value="KAA8879840.1"/>
    <property type="molecule type" value="Genomic_DNA"/>
</dbReference>
<evidence type="ECO:0000313" key="2">
    <source>
        <dbReference type="EMBL" id="KAA8879840.1"/>
    </source>
</evidence>
<keyword evidence="3" id="KW-1185">Reference proteome</keyword>
<dbReference type="InterPro" id="IPR013830">
    <property type="entry name" value="SGNH_hydro"/>
</dbReference>
<dbReference type="InterPro" id="IPR051532">
    <property type="entry name" value="Ester_Hydrolysis_Enzymes"/>
</dbReference>
<reference evidence="2 3" key="1">
    <citation type="submission" date="2019-09" db="EMBL/GenBank/DDBJ databases">
        <authorList>
            <person name="Wang X."/>
        </authorList>
    </citation>
    <scope>NUCLEOTIDE SEQUENCE [LARGE SCALE GENOMIC DNA]</scope>
    <source>
        <strain evidence="2 3">CICC 11023</strain>
    </source>
</reference>
<protein>
    <submittedName>
        <fullName evidence="2">SGNH/GDSL hydrolase family protein</fullName>
    </submittedName>
</protein>
<dbReference type="AlphaFoldDB" id="A0A5N0DU33"/>
<organism evidence="2 3">
    <name type="scientific">Nocardia colli</name>
    <dbReference type="NCBI Taxonomy" id="2545717"/>
    <lineage>
        <taxon>Bacteria</taxon>
        <taxon>Bacillati</taxon>
        <taxon>Actinomycetota</taxon>
        <taxon>Actinomycetes</taxon>
        <taxon>Mycobacteriales</taxon>
        <taxon>Nocardiaceae</taxon>
        <taxon>Nocardia</taxon>
    </lineage>
</organism>
<dbReference type="CDD" id="cd00229">
    <property type="entry name" value="SGNH_hydrolase"/>
    <property type="match status" value="1"/>
</dbReference>
<dbReference type="Proteomes" id="UP000323876">
    <property type="component" value="Unassembled WGS sequence"/>
</dbReference>
<dbReference type="OrthoDB" id="9794725at2"/>
<dbReference type="PANTHER" id="PTHR30383:SF5">
    <property type="entry name" value="SGNH HYDROLASE-TYPE ESTERASE DOMAIN-CONTAINING PROTEIN"/>
    <property type="match status" value="1"/>
</dbReference>
<sequence>MTTQMAAKLARFQRPELSLPFLNGIDDAHIAALFGLTADEYHSLRAEFAEQARTAAAGLLTEAWVAAQVDQLPFAPGAHVVALGESSTADRLSWFEILRHLLELRRPDDGITLTNLAVSGATTTQTLKSIAALSFRRPDWVLCQLGANDAQRLGSDGPRVVSAEETARNLSLLHDEGVRLSGAQWIWLTPHDMDEALIAAYPPFQQAQISWRTKDHEETARLLLDRPEPAIDTLGVTRPGSGLFEPDGVHLTPAGQIAVARIVVSTLAEIS</sequence>
<comment type="caution">
    <text evidence="2">The sequence shown here is derived from an EMBL/GenBank/DDBJ whole genome shotgun (WGS) entry which is preliminary data.</text>
</comment>
<evidence type="ECO:0000313" key="3">
    <source>
        <dbReference type="Proteomes" id="UP000323876"/>
    </source>
</evidence>
<dbReference type="PANTHER" id="PTHR30383">
    <property type="entry name" value="THIOESTERASE 1/PROTEASE 1/LYSOPHOSPHOLIPASE L1"/>
    <property type="match status" value="1"/>
</dbReference>
<dbReference type="GO" id="GO:0004622">
    <property type="term" value="F:phosphatidylcholine lysophospholipase activity"/>
    <property type="evidence" value="ECO:0007669"/>
    <property type="project" value="TreeGrafter"/>
</dbReference>
<dbReference type="RefSeq" id="WP_150408002.1">
    <property type="nucleotide sequence ID" value="NZ_VXLC01000040.1"/>
</dbReference>
<keyword evidence="2" id="KW-0378">Hydrolase</keyword>
<feature type="domain" description="SGNH hydrolase-type esterase" evidence="1">
    <location>
        <begin position="83"/>
        <end position="256"/>
    </location>
</feature>
<name>A0A5N0DU33_9NOCA</name>
<dbReference type="Pfam" id="PF13472">
    <property type="entry name" value="Lipase_GDSL_2"/>
    <property type="match status" value="1"/>
</dbReference>
<proteinExistence type="predicted"/>
<evidence type="ECO:0000259" key="1">
    <source>
        <dbReference type="Pfam" id="PF13472"/>
    </source>
</evidence>
<accession>A0A5N0DU33</accession>
<dbReference type="Gene3D" id="3.40.50.1110">
    <property type="entry name" value="SGNH hydrolase"/>
    <property type="match status" value="1"/>
</dbReference>
<dbReference type="SUPFAM" id="SSF52266">
    <property type="entry name" value="SGNH hydrolase"/>
    <property type="match status" value="1"/>
</dbReference>